<dbReference type="Gene3D" id="3.90.550.10">
    <property type="entry name" value="Spore Coat Polysaccharide Biosynthesis Protein SpsA, Chain A"/>
    <property type="match status" value="1"/>
</dbReference>
<evidence type="ECO:0000256" key="2">
    <source>
        <dbReference type="ARBA" id="ARBA00006739"/>
    </source>
</evidence>
<dbReference type="InterPro" id="IPR001173">
    <property type="entry name" value="Glyco_trans_2-like"/>
</dbReference>
<dbReference type="PANTHER" id="PTHR43179:SF12">
    <property type="entry name" value="GALACTOFURANOSYLTRANSFERASE GLFT2"/>
    <property type="match status" value="1"/>
</dbReference>
<dbReference type="RefSeq" id="WP_369223939.1">
    <property type="nucleotide sequence ID" value="NZ_CP163441.1"/>
</dbReference>
<protein>
    <submittedName>
        <fullName evidence="6">Glycosyltransferase family 2 protein</fullName>
        <ecNumber evidence="6">2.4.-.-</ecNumber>
    </submittedName>
</protein>
<evidence type="ECO:0000313" key="6">
    <source>
        <dbReference type="EMBL" id="XDQ45222.1"/>
    </source>
</evidence>
<dbReference type="PANTHER" id="PTHR43179">
    <property type="entry name" value="RHAMNOSYLTRANSFERASE WBBL"/>
    <property type="match status" value="1"/>
</dbReference>
<dbReference type="SUPFAM" id="SSF53448">
    <property type="entry name" value="Nucleotide-diphospho-sugar transferases"/>
    <property type="match status" value="1"/>
</dbReference>
<evidence type="ECO:0000256" key="1">
    <source>
        <dbReference type="ARBA" id="ARBA00004776"/>
    </source>
</evidence>
<dbReference type="InterPro" id="IPR029044">
    <property type="entry name" value="Nucleotide-diphossugar_trans"/>
</dbReference>
<sequence length="322" mass="34241">MHRVLIALPTLGRRPLDPLLTALVRQAREVRSSGYAAEVLLLDNSADGHGAVRNCAARHGVRCRRVPRRGFAQVRNAALDAAADHDALVFIDDDEIPEAGWLRALLEGACTHGADVVWGPVRAVVPPDAPRWLAGGRVLRPEWAQPDGPLIGVAASNNTLVRMAAVRRTGLSFEEAFDRSGGEDTVFFSRLAASGARMVWTGAAVVSETQDADRLTLRGLAARWCRQGAASAAAERTLRGRWGPRLTARRLARVPRGAARIVRSGAARDPAWAAAGLEDLAFACGWARTAVRILLSAGPAAGSFGHRAGDGGRQAGDAQDTR</sequence>
<keyword evidence="3 6" id="KW-0328">Glycosyltransferase</keyword>
<gene>
    <name evidence="6" type="ORF">AB5J52_24855</name>
</gene>
<evidence type="ECO:0000256" key="3">
    <source>
        <dbReference type="ARBA" id="ARBA00022676"/>
    </source>
</evidence>
<name>A0AB39QNS4_9ACTN</name>
<comment type="similarity">
    <text evidence="2">Belongs to the glycosyltransferase 2 family.</text>
</comment>
<evidence type="ECO:0000256" key="4">
    <source>
        <dbReference type="ARBA" id="ARBA00022679"/>
    </source>
</evidence>
<evidence type="ECO:0000259" key="5">
    <source>
        <dbReference type="Pfam" id="PF00535"/>
    </source>
</evidence>
<organism evidence="6">
    <name type="scientific">Streptomyces sp. R39</name>
    <dbReference type="NCBI Taxonomy" id="3238631"/>
    <lineage>
        <taxon>Bacteria</taxon>
        <taxon>Bacillati</taxon>
        <taxon>Actinomycetota</taxon>
        <taxon>Actinomycetes</taxon>
        <taxon>Kitasatosporales</taxon>
        <taxon>Streptomycetaceae</taxon>
        <taxon>Streptomyces</taxon>
    </lineage>
</organism>
<keyword evidence="4 6" id="KW-0808">Transferase</keyword>
<dbReference type="EMBL" id="CP163441">
    <property type="protein sequence ID" value="XDQ45222.1"/>
    <property type="molecule type" value="Genomic_DNA"/>
</dbReference>
<dbReference type="EC" id="2.4.-.-" evidence="6"/>
<dbReference type="Pfam" id="PF00535">
    <property type="entry name" value="Glycos_transf_2"/>
    <property type="match status" value="1"/>
</dbReference>
<comment type="pathway">
    <text evidence="1">Cell wall biogenesis; cell wall polysaccharide biosynthesis.</text>
</comment>
<accession>A0AB39QNS4</accession>
<proteinExistence type="inferred from homology"/>
<dbReference type="GO" id="GO:0016757">
    <property type="term" value="F:glycosyltransferase activity"/>
    <property type="evidence" value="ECO:0007669"/>
    <property type="project" value="UniProtKB-KW"/>
</dbReference>
<feature type="domain" description="Glycosyltransferase 2-like" evidence="5">
    <location>
        <begin position="16"/>
        <end position="167"/>
    </location>
</feature>
<reference evidence="6" key="1">
    <citation type="submission" date="2024-07" db="EMBL/GenBank/DDBJ databases">
        <authorList>
            <person name="Yu S.T."/>
        </authorList>
    </citation>
    <scope>NUCLEOTIDE SEQUENCE</scope>
    <source>
        <strain evidence="6">R39</strain>
    </source>
</reference>
<dbReference type="AlphaFoldDB" id="A0AB39QNS4"/>